<name>A0A2K3MML4_TRIPR</name>
<reference evidence="3 4" key="1">
    <citation type="journal article" date="2014" name="Am. J. Bot.">
        <title>Genome assembly and annotation for red clover (Trifolium pratense; Fabaceae).</title>
        <authorList>
            <person name="Istvanek J."/>
            <person name="Jaros M."/>
            <person name="Krenek A."/>
            <person name="Repkova J."/>
        </authorList>
    </citation>
    <scope>NUCLEOTIDE SEQUENCE [LARGE SCALE GENOMIC DNA]</scope>
    <source>
        <strain evidence="4">cv. Tatra</strain>
        <tissue evidence="3">Young leaves</tissue>
    </source>
</reference>
<feature type="transmembrane region" description="Helical" evidence="2">
    <location>
        <begin position="136"/>
        <end position="157"/>
    </location>
</feature>
<evidence type="ECO:0000256" key="2">
    <source>
        <dbReference type="SAM" id="Phobius"/>
    </source>
</evidence>
<proteinExistence type="predicted"/>
<feature type="region of interest" description="Disordered" evidence="1">
    <location>
        <begin position="1"/>
        <end position="99"/>
    </location>
</feature>
<dbReference type="Proteomes" id="UP000236291">
    <property type="component" value="Unassembled WGS sequence"/>
</dbReference>
<accession>A0A2K3MML4</accession>
<dbReference type="AlphaFoldDB" id="A0A2K3MML4"/>
<keyword evidence="2" id="KW-0812">Transmembrane</keyword>
<dbReference type="EMBL" id="ASHM01010211">
    <property type="protein sequence ID" value="PNX92030.1"/>
    <property type="molecule type" value="Genomic_DNA"/>
</dbReference>
<feature type="compositionally biased region" description="Pro residues" evidence="1">
    <location>
        <begin position="72"/>
        <end position="85"/>
    </location>
</feature>
<evidence type="ECO:0000313" key="4">
    <source>
        <dbReference type="Proteomes" id="UP000236291"/>
    </source>
</evidence>
<reference evidence="3 4" key="2">
    <citation type="journal article" date="2017" name="Front. Plant Sci.">
        <title>Gene Classification and Mining of Molecular Markers Useful in Red Clover (Trifolium pratense) Breeding.</title>
        <authorList>
            <person name="Istvanek J."/>
            <person name="Dluhosova J."/>
            <person name="Dluhos P."/>
            <person name="Patkova L."/>
            <person name="Nedelnik J."/>
            <person name="Repkova J."/>
        </authorList>
    </citation>
    <scope>NUCLEOTIDE SEQUENCE [LARGE SCALE GENOMIC DNA]</scope>
    <source>
        <strain evidence="4">cv. Tatra</strain>
        <tissue evidence="3">Young leaves</tissue>
    </source>
</reference>
<evidence type="ECO:0000313" key="3">
    <source>
        <dbReference type="EMBL" id="PNX92030.1"/>
    </source>
</evidence>
<keyword evidence="2" id="KW-1133">Transmembrane helix</keyword>
<feature type="compositionally biased region" description="Polar residues" evidence="1">
    <location>
        <begin position="37"/>
        <end position="46"/>
    </location>
</feature>
<sequence length="166" mass="18558">MPHHQNFVIESVTMDLKKPLSSSSSHPSPSPPSSHSIVSRSLTMPQPSKPLLHRTQSTPRLPSEFSTEPSSWQPPPQPRPWPPYHPFNNERSSLLQRPPSFSSKSKMIEMLPSSNRSSFEVMQPPLKSWKCTKADLPLAAGVTACLIYSGLMVYVIVWKATGHDFD</sequence>
<evidence type="ECO:0000256" key="1">
    <source>
        <dbReference type="SAM" id="MobiDB-lite"/>
    </source>
</evidence>
<comment type="caution">
    <text evidence="3">The sequence shown here is derived from an EMBL/GenBank/DDBJ whole genome shotgun (WGS) entry which is preliminary data.</text>
</comment>
<organism evidence="3 4">
    <name type="scientific">Trifolium pratense</name>
    <name type="common">Red clover</name>
    <dbReference type="NCBI Taxonomy" id="57577"/>
    <lineage>
        <taxon>Eukaryota</taxon>
        <taxon>Viridiplantae</taxon>
        <taxon>Streptophyta</taxon>
        <taxon>Embryophyta</taxon>
        <taxon>Tracheophyta</taxon>
        <taxon>Spermatophyta</taxon>
        <taxon>Magnoliopsida</taxon>
        <taxon>eudicotyledons</taxon>
        <taxon>Gunneridae</taxon>
        <taxon>Pentapetalae</taxon>
        <taxon>rosids</taxon>
        <taxon>fabids</taxon>
        <taxon>Fabales</taxon>
        <taxon>Fabaceae</taxon>
        <taxon>Papilionoideae</taxon>
        <taxon>50 kb inversion clade</taxon>
        <taxon>NPAAA clade</taxon>
        <taxon>Hologalegina</taxon>
        <taxon>IRL clade</taxon>
        <taxon>Trifolieae</taxon>
        <taxon>Trifolium</taxon>
    </lineage>
</organism>
<feature type="compositionally biased region" description="Polar residues" evidence="1">
    <location>
        <begin position="54"/>
        <end position="68"/>
    </location>
</feature>
<gene>
    <name evidence="3" type="ORF">L195_g015160</name>
</gene>
<protein>
    <submittedName>
        <fullName evidence="3">Uncharacterized protein</fullName>
    </submittedName>
</protein>
<feature type="compositionally biased region" description="Polar residues" evidence="1">
    <location>
        <begin position="89"/>
        <end position="99"/>
    </location>
</feature>
<keyword evidence="2" id="KW-0472">Membrane</keyword>